<organism evidence="1 2">
    <name type="scientific">Perilla frutescens var. hirtella</name>
    <name type="common">Perilla citriodora</name>
    <name type="synonym">Perilla setoyensis</name>
    <dbReference type="NCBI Taxonomy" id="608512"/>
    <lineage>
        <taxon>Eukaryota</taxon>
        <taxon>Viridiplantae</taxon>
        <taxon>Streptophyta</taxon>
        <taxon>Embryophyta</taxon>
        <taxon>Tracheophyta</taxon>
        <taxon>Spermatophyta</taxon>
        <taxon>Magnoliopsida</taxon>
        <taxon>eudicotyledons</taxon>
        <taxon>Gunneridae</taxon>
        <taxon>Pentapetalae</taxon>
        <taxon>asterids</taxon>
        <taxon>lamiids</taxon>
        <taxon>Lamiales</taxon>
        <taxon>Lamiaceae</taxon>
        <taxon>Nepetoideae</taxon>
        <taxon>Elsholtzieae</taxon>
        <taxon>Perilla</taxon>
    </lineage>
</organism>
<sequence length="104" mass="11641">KTVDVEAKKMTFLRSLGIRCGNIEATAENRHPEEAEPKLYEASEMILKAASNFCARWCNCCCCMCFLQFCNKLNDQCAIAFTQLCTVLACFECINICCEICSGD</sequence>
<evidence type="ECO:0000313" key="2">
    <source>
        <dbReference type="Proteomes" id="UP001190926"/>
    </source>
</evidence>
<evidence type="ECO:0000313" key="1">
    <source>
        <dbReference type="EMBL" id="KAH6757426.1"/>
    </source>
</evidence>
<dbReference type="PANTHER" id="PTHR46503:SF9">
    <property type="entry name" value="INTER ALPHA-TRYPSIN INHIBITOR, HEAVY CHAIN-LIKE PROTEIN"/>
    <property type="match status" value="1"/>
</dbReference>
<dbReference type="PANTHER" id="PTHR46503">
    <property type="entry name" value="INTER-ALPHA-TRYPSIN INHIBITOR HEAVY CHAIN-LIKE PROTEIN"/>
    <property type="match status" value="1"/>
</dbReference>
<keyword evidence="2" id="KW-1185">Reference proteome</keyword>
<dbReference type="EMBL" id="SDAM02029097">
    <property type="protein sequence ID" value="KAH6757426.1"/>
    <property type="molecule type" value="Genomic_DNA"/>
</dbReference>
<gene>
    <name evidence="1" type="ORF">C2S53_020889</name>
</gene>
<reference evidence="1 2" key="1">
    <citation type="journal article" date="2021" name="Nat. Commun.">
        <title>Incipient diploidization of the medicinal plant Perilla within 10,000 years.</title>
        <authorList>
            <person name="Zhang Y."/>
            <person name="Shen Q."/>
            <person name="Leng L."/>
            <person name="Zhang D."/>
            <person name="Chen S."/>
            <person name="Shi Y."/>
            <person name="Ning Z."/>
            <person name="Chen S."/>
        </authorList>
    </citation>
    <scope>NUCLEOTIDE SEQUENCE [LARGE SCALE GENOMIC DNA]</scope>
    <source>
        <strain evidence="2">cv. PC099</strain>
    </source>
</reference>
<dbReference type="AlphaFoldDB" id="A0AAD4IR66"/>
<protein>
    <submittedName>
        <fullName evidence="1">Uncharacterized protein</fullName>
    </submittedName>
</protein>
<name>A0AAD4IR66_PERFH</name>
<dbReference type="Proteomes" id="UP001190926">
    <property type="component" value="Unassembled WGS sequence"/>
</dbReference>
<feature type="non-terminal residue" evidence="1">
    <location>
        <position position="1"/>
    </location>
</feature>
<comment type="caution">
    <text evidence="1">The sequence shown here is derived from an EMBL/GenBank/DDBJ whole genome shotgun (WGS) entry which is preliminary data.</text>
</comment>
<accession>A0AAD4IR66</accession>
<proteinExistence type="predicted"/>